<dbReference type="Proteomes" id="UP000242705">
    <property type="component" value="Unassembled WGS sequence"/>
</dbReference>
<evidence type="ECO:0008006" key="4">
    <source>
        <dbReference type="Google" id="ProtNLM"/>
    </source>
</evidence>
<proteinExistence type="predicted"/>
<feature type="chain" id="PRO_5039464228" description="LysM domain-containing protein" evidence="1">
    <location>
        <begin position="21"/>
        <end position="379"/>
    </location>
</feature>
<evidence type="ECO:0000256" key="1">
    <source>
        <dbReference type="SAM" id="SignalP"/>
    </source>
</evidence>
<evidence type="ECO:0000313" key="2">
    <source>
        <dbReference type="EMBL" id="PSR26570.1"/>
    </source>
</evidence>
<protein>
    <recommendedName>
        <fullName evidence="4">LysM domain-containing protein</fullName>
    </recommendedName>
</protein>
<accession>A0A2T2WWG1</accession>
<sequence length="379" mass="40293">MMKSITILAAGLLVAGGASLTGVLHGETPAGSTLQNIQLSANAKAPASNSQRHSWHHGKHGFAGRFMMVDAAKALNISPSTLKADLKAGDSLATIAQDHGSSTTALENTLLADVKARINQAVSAGKLTQTQATKIEAHLSTWIDRMVTHPGFMHGPWSHKRHHFGLMGHVFPTVAKDLNISPRTLKADLKAGDSLAIIAQDHGSSATALENTLLADAKARINQAVSAGKMTQTQATKIEAHLSTWIDRMVTHPGFMHGPWSHKPHHFGLMGHVLPTVAKDLNISPSTLKADLKAGDSLATIAQDHGSSATALENTLLADAKARINQAVLAGKTTQTQATKIEAHLSTWIDQMVTHTGMPMHGAWNHQDFHKFSSSTHAS</sequence>
<keyword evidence="1" id="KW-0732">Signal</keyword>
<dbReference type="EMBL" id="PXYX01000021">
    <property type="protein sequence ID" value="PSR26570.1"/>
    <property type="molecule type" value="Genomic_DNA"/>
</dbReference>
<name>A0A2T2WWG1_SULTH</name>
<organism evidence="2 3">
    <name type="scientific">Sulfobacillus thermosulfidooxidans</name>
    <dbReference type="NCBI Taxonomy" id="28034"/>
    <lineage>
        <taxon>Bacteria</taxon>
        <taxon>Bacillati</taxon>
        <taxon>Bacillota</taxon>
        <taxon>Clostridia</taxon>
        <taxon>Eubacteriales</taxon>
        <taxon>Clostridiales Family XVII. Incertae Sedis</taxon>
        <taxon>Sulfobacillus</taxon>
    </lineage>
</organism>
<dbReference type="AlphaFoldDB" id="A0A2T2WWG1"/>
<feature type="signal peptide" evidence="1">
    <location>
        <begin position="1"/>
        <end position="20"/>
    </location>
</feature>
<reference evidence="2 3" key="1">
    <citation type="journal article" date="2014" name="BMC Genomics">
        <title>Comparison of environmental and isolate Sulfobacillus genomes reveals diverse carbon, sulfur, nitrogen, and hydrogen metabolisms.</title>
        <authorList>
            <person name="Justice N.B."/>
            <person name="Norman A."/>
            <person name="Brown C.T."/>
            <person name="Singh A."/>
            <person name="Thomas B.C."/>
            <person name="Banfield J.F."/>
        </authorList>
    </citation>
    <scope>NUCLEOTIDE SEQUENCE [LARGE SCALE GENOMIC DNA]</scope>
    <source>
        <strain evidence="2">AMDSBA5</strain>
    </source>
</reference>
<gene>
    <name evidence="2" type="ORF">C7B47_10415</name>
</gene>
<comment type="caution">
    <text evidence="2">The sequence shown here is derived from an EMBL/GenBank/DDBJ whole genome shotgun (WGS) entry which is preliminary data.</text>
</comment>
<evidence type="ECO:0000313" key="3">
    <source>
        <dbReference type="Proteomes" id="UP000242705"/>
    </source>
</evidence>